<dbReference type="PANTHER" id="PTHR46401:SF2">
    <property type="entry name" value="GLYCOSYLTRANSFERASE WBBK-RELATED"/>
    <property type="match status" value="1"/>
</dbReference>
<proteinExistence type="predicted"/>
<dbReference type="RefSeq" id="WP_089877574.1">
    <property type="nucleotide sequence ID" value="NZ_FNPF01000001.1"/>
</dbReference>
<keyword evidence="5" id="KW-1185">Reference proteome</keyword>
<dbReference type="AlphaFoldDB" id="A0A1H3EZK0"/>
<feature type="domain" description="Glycosyltransferase subfamily 4-like N-terminal" evidence="3">
    <location>
        <begin position="38"/>
        <end position="156"/>
    </location>
</feature>
<evidence type="ECO:0000259" key="3">
    <source>
        <dbReference type="Pfam" id="PF13439"/>
    </source>
</evidence>
<dbReference type="Pfam" id="PF00534">
    <property type="entry name" value="Glycos_transf_1"/>
    <property type="match status" value="1"/>
</dbReference>
<dbReference type="InterPro" id="IPR001296">
    <property type="entry name" value="Glyco_trans_1"/>
</dbReference>
<organism evidence="4 5">
    <name type="scientific">Citreimonas salinaria</name>
    <dbReference type="NCBI Taxonomy" id="321339"/>
    <lineage>
        <taxon>Bacteria</taxon>
        <taxon>Pseudomonadati</taxon>
        <taxon>Pseudomonadota</taxon>
        <taxon>Alphaproteobacteria</taxon>
        <taxon>Rhodobacterales</taxon>
        <taxon>Roseobacteraceae</taxon>
        <taxon>Citreimonas</taxon>
    </lineage>
</organism>
<dbReference type="Pfam" id="PF13439">
    <property type="entry name" value="Glyco_transf_4"/>
    <property type="match status" value="1"/>
</dbReference>
<evidence type="ECO:0000259" key="2">
    <source>
        <dbReference type="Pfam" id="PF00534"/>
    </source>
</evidence>
<dbReference type="EMBL" id="FNPF01000001">
    <property type="protein sequence ID" value="SDX84025.1"/>
    <property type="molecule type" value="Genomic_DNA"/>
</dbReference>
<dbReference type="Proteomes" id="UP000199286">
    <property type="component" value="Unassembled WGS sequence"/>
</dbReference>
<dbReference type="GO" id="GO:0016757">
    <property type="term" value="F:glycosyltransferase activity"/>
    <property type="evidence" value="ECO:0007669"/>
    <property type="project" value="InterPro"/>
</dbReference>
<dbReference type="InterPro" id="IPR028098">
    <property type="entry name" value="Glyco_trans_4-like_N"/>
</dbReference>
<dbReference type="PANTHER" id="PTHR46401">
    <property type="entry name" value="GLYCOSYLTRANSFERASE WBBK-RELATED"/>
    <property type="match status" value="1"/>
</dbReference>
<dbReference type="STRING" id="321339.SAMN05444340_10183"/>
<protein>
    <submittedName>
        <fullName evidence="4">Glycosyltransferase involved in cell wall bisynthesis</fullName>
    </submittedName>
</protein>
<dbReference type="GO" id="GO:0009103">
    <property type="term" value="P:lipopolysaccharide biosynthetic process"/>
    <property type="evidence" value="ECO:0007669"/>
    <property type="project" value="TreeGrafter"/>
</dbReference>
<keyword evidence="1 4" id="KW-0808">Transferase</keyword>
<dbReference type="Gene3D" id="3.40.50.2000">
    <property type="entry name" value="Glycogen Phosphorylase B"/>
    <property type="match status" value="2"/>
</dbReference>
<dbReference type="SUPFAM" id="SSF53756">
    <property type="entry name" value="UDP-Glycosyltransferase/glycogen phosphorylase"/>
    <property type="match status" value="1"/>
</dbReference>
<accession>A0A1H3EZK0</accession>
<gene>
    <name evidence="4" type="ORF">SAMN05444340_10183</name>
</gene>
<sequence>MTHSVADPLKVVLLMRAPQGRSFSVEAVFTTVADHMPDDIEASYDVSPHVSKGILRRLRAAFHARRAARGADVAHVTGDTHFVALALPRRRTVLTVHDCEFLDRSRGIKRFILWLFWMWWPVRHAAAITVVSETSKAQLLQWLRLDPARIEVVENPLSKRLPRSERPLDMQRPRLLMIGTEAHKNIARVAEAVADLPVTLAVIGRLPDELRARIGALGVPLDARFDLSDAELAEAYARADILMFPSLSEGFGLPIIEAQSVGRPVVTSDRSPMREVAGDAALLVDPVDPDTIRAAVVRLMKEPDLVPRLVADGLLNVNRFAPSLAAERYAQIYRRVAEQAE</sequence>
<evidence type="ECO:0000313" key="5">
    <source>
        <dbReference type="Proteomes" id="UP000199286"/>
    </source>
</evidence>
<dbReference type="OrthoDB" id="9790710at2"/>
<feature type="domain" description="Glycosyl transferase family 1" evidence="2">
    <location>
        <begin position="167"/>
        <end position="306"/>
    </location>
</feature>
<evidence type="ECO:0000313" key="4">
    <source>
        <dbReference type="EMBL" id="SDX84025.1"/>
    </source>
</evidence>
<reference evidence="4 5" key="1">
    <citation type="submission" date="2016-10" db="EMBL/GenBank/DDBJ databases">
        <authorList>
            <person name="de Groot N.N."/>
        </authorList>
    </citation>
    <scope>NUCLEOTIDE SEQUENCE [LARGE SCALE GENOMIC DNA]</scope>
    <source>
        <strain evidence="4 5">DSM 26880</strain>
    </source>
</reference>
<evidence type="ECO:0000256" key="1">
    <source>
        <dbReference type="ARBA" id="ARBA00022679"/>
    </source>
</evidence>
<dbReference type="CDD" id="cd03809">
    <property type="entry name" value="GT4_MtfB-like"/>
    <property type="match status" value="1"/>
</dbReference>
<name>A0A1H3EZK0_9RHOB</name>